<feature type="region of interest" description="Disordered" evidence="1">
    <location>
        <begin position="34"/>
        <end position="64"/>
    </location>
</feature>
<comment type="caution">
    <text evidence="2">The sequence shown here is derived from an EMBL/GenBank/DDBJ whole genome shotgun (WGS) entry which is preliminary data.</text>
</comment>
<evidence type="ECO:0000313" key="2">
    <source>
        <dbReference type="EMBL" id="RRT72870.1"/>
    </source>
</evidence>
<sequence>MSSSWVGSPPDLVAVRVLRSASWRMSSSWERRRLASSLPPPPSPPFRLSKPSRIPFPSLETISK</sequence>
<dbReference type="Proteomes" id="UP000287651">
    <property type="component" value="Unassembled WGS sequence"/>
</dbReference>
<reference evidence="2 3" key="1">
    <citation type="journal article" date="2014" name="Agronomy (Basel)">
        <title>A Draft Genome Sequence for Ensete ventricosum, the Drought-Tolerant Tree Against Hunger.</title>
        <authorList>
            <person name="Harrison J."/>
            <person name="Moore K.A."/>
            <person name="Paszkiewicz K."/>
            <person name="Jones T."/>
            <person name="Grant M."/>
            <person name="Ambacheew D."/>
            <person name="Muzemil S."/>
            <person name="Studholme D.J."/>
        </authorList>
    </citation>
    <scope>NUCLEOTIDE SEQUENCE [LARGE SCALE GENOMIC DNA]</scope>
</reference>
<name>A0A427A9I0_ENSVE</name>
<evidence type="ECO:0000256" key="1">
    <source>
        <dbReference type="SAM" id="MobiDB-lite"/>
    </source>
</evidence>
<gene>
    <name evidence="2" type="ORF">B296_00034028</name>
</gene>
<evidence type="ECO:0000313" key="3">
    <source>
        <dbReference type="Proteomes" id="UP000287651"/>
    </source>
</evidence>
<protein>
    <submittedName>
        <fullName evidence="2">Uncharacterized protein</fullName>
    </submittedName>
</protein>
<dbReference type="EMBL" id="AMZH03003266">
    <property type="protein sequence ID" value="RRT72870.1"/>
    <property type="molecule type" value="Genomic_DNA"/>
</dbReference>
<organism evidence="2 3">
    <name type="scientific">Ensete ventricosum</name>
    <name type="common">Abyssinian banana</name>
    <name type="synonym">Musa ensete</name>
    <dbReference type="NCBI Taxonomy" id="4639"/>
    <lineage>
        <taxon>Eukaryota</taxon>
        <taxon>Viridiplantae</taxon>
        <taxon>Streptophyta</taxon>
        <taxon>Embryophyta</taxon>
        <taxon>Tracheophyta</taxon>
        <taxon>Spermatophyta</taxon>
        <taxon>Magnoliopsida</taxon>
        <taxon>Liliopsida</taxon>
        <taxon>Zingiberales</taxon>
        <taxon>Musaceae</taxon>
        <taxon>Ensete</taxon>
    </lineage>
</organism>
<proteinExistence type="predicted"/>
<accession>A0A427A9I0</accession>
<dbReference type="AlphaFoldDB" id="A0A427A9I0"/>